<name>A0A2P5EXE5_TREOI</name>
<dbReference type="Proteomes" id="UP000237000">
    <property type="component" value="Unassembled WGS sequence"/>
</dbReference>
<keyword evidence="3" id="KW-1185">Reference proteome</keyword>
<gene>
    <name evidence="2" type="ORF">TorRG33x02_140550</name>
</gene>
<evidence type="ECO:0000313" key="3">
    <source>
        <dbReference type="Proteomes" id="UP000237000"/>
    </source>
</evidence>
<evidence type="ECO:0000256" key="1">
    <source>
        <dbReference type="SAM" id="MobiDB-lite"/>
    </source>
</evidence>
<reference evidence="3" key="1">
    <citation type="submission" date="2016-06" db="EMBL/GenBank/DDBJ databases">
        <title>Parallel loss of symbiosis genes in relatives of nitrogen-fixing non-legume Parasponia.</title>
        <authorList>
            <person name="Van Velzen R."/>
            <person name="Holmer R."/>
            <person name="Bu F."/>
            <person name="Rutten L."/>
            <person name="Van Zeijl A."/>
            <person name="Liu W."/>
            <person name="Santuari L."/>
            <person name="Cao Q."/>
            <person name="Sharma T."/>
            <person name="Shen D."/>
            <person name="Roswanjaya Y."/>
            <person name="Wardhani T."/>
            <person name="Kalhor M.S."/>
            <person name="Jansen J."/>
            <person name="Van den Hoogen J."/>
            <person name="Gungor B."/>
            <person name="Hartog M."/>
            <person name="Hontelez J."/>
            <person name="Verver J."/>
            <person name="Yang W.-C."/>
            <person name="Schijlen E."/>
            <person name="Repin R."/>
            <person name="Schilthuizen M."/>
            <person name="Schranz E."/>
            <person name="Heidstra R."/>
            <person name="Miyata K."/>
            <person name="Fedorova E."/>
            <person name="Kohlen W."/>
            <person name="Bisseling T."/>
            <person name="Smit S."/>
            <person name="Geurts R."/>
        </authorList>
    </citation>
    <scope>NUCLEOTIDE SEQUENCE [LARGE SCALE GENOMIC DNA]</scope>
    <source>
        <strain evidence="3">cv. RG33-2</strain>
    </source>
</reference>
<feature type="region of interest" description="Disordered" evidence="1">
    <location>
        <begin position="1"/>
        <end position="33"/>
    </location>
</feature>
<comment type="caution">
    <text evidence="2">The sequence shown here is derived from an EMBL/GenBank/DDBJ whole genome shotgun (WGS) entry which is preliminary data.</text>
</comment>
<accession>A0A2P5EXE5</accession>
<organism evidence="2 3">
    <name type="scientific">Trema orientale</name>
    <name type="common">Charcoal tree</name>
    <name type="synonym">Celtis orientalis</name>
    <dbReference type="NCBI Taxonomy" id="63057"/>
    <lineage>
        <taxon>Eukaryota</taxon>
        <taxon>Viridiplantae</taxon>
        <taxon>Streptophyta</taxon>
        <taxon>Embryophyta</taxon>
        <taxon>Tracheophyta</taxon>
        <taxon>Spermatophyta</taxon>
        <taxon>Magnoliopsida</taxon>
        <taxon>eudicotyledons</taxon>
        <taxon>Gunneridae</taxon>
        <taxon>Pentapetalae</taxon>
        <taxon>rosids</taxon>
        <taxon>fabids</taxon>
        <taxon>Rosales</taxon>
        <taxon>Cannabaceae</taxon>
        <taxon>Trema</taxon>
    </lineage>
</organism>
<protein>
    <submittedName>
        <fullName evidence="2">Uncharacterized protein</fullName>
    </submittedName>
</protein>
<dbReference type="InParanoid" id="A0A2P5EXE5"/>
<proteinExistence type="predicted"/>
<evidence type="ECO:0000313" key="2">
    <source>
        <dbReference type="EMBL" id="PON90205.1"/>
    </source>
</evidence>
<dbReference type="AlphaFoldDB" id="A0A2P5EXE5"/>
<feature type="compositionally biased region" description="Basic residues" evidence="1">
    <location>
        <begin position="1"/>
        <end position="12"/>
    </location>
</feature>
<feature type="compositionally biased region" description="Polar residues" evidence="1">
    <location>
        <begin position="16"/>
        <end position="33"/>
    </location>
</feature>
<sequence>MLAVRARQHRTVKISPKNQTAGSNFRGSDLSHQSSVSGVASRDLTISEYSSARGGISFQLQWPVAAASFGRSRCFWYFRGRLL</sequence>
<dbReference type="EMBL" id="JXTC01000086">
    <property type="protein sequence ID" value="PON90205.1"/>
    <property type="molecule type" value="Genomic_DNA"/>
</dbReference>